<dbReference type="GeneID" id="110596068"/>
<dbReference type="OrthoDB" id="5814848at2759"/>
<protein>
    <submittedName>
        <fullName evidence="2">Uncharacterized protein LOC110596068</fullName>
    </submittedName>
</protein>
<dbReference type="SUPFAM" id="SSF82895">
    <property type="entry name" value="TSP-1 type 1 repeat"/>
    <property type="match status" value="1"/>
</dbReference>
<dbReference type="Gene3D" id="2.20.100.10">
    <property type="entry name" value="Thrombospondin type-1 (TSP1) repeat"/>
    <property type="match status" value="1"/>
</dbReference>
<dbReference type="AlphaFoldDB" id="A0A3Q0E8Q9"/>
<accession>A0A3Q0E8Q9</accession>
<dbReference type="RefSeq" id="XP_021570660.1">
    <property type="nucleotide sequence ID" value="XM_021714985.1"/>
</dbReference>
<dbReference type="Proteomes" id="UP000189704">
    <property type="component" value="Unplaced"/>
</dbReference>
<reference evidence="2" key="1">
    <citation type="submission" date="2025-08" db="UniProtKB">
        <authorList>
            <consortium name="RefSeq"/>
        </authorList>
    </citation>
    <scope>IDENTIFICATION</scope>
</reference>
<gene>
    <name evidence="2" type="primary">LOC110596068</name>
</gene>
<organism evidence="1 2">
    <name type="scientific">Carlito syrichta</name>
    <name type="common">Philippine tarsier</name>
    <name type="synonym">Tarsius syrichta</name>
    <dbReference type="NCBI Taxonomy" id="1868482"/>
    <lineage>
        <taxon>Eukaryota</taxon>
        <taxon>Metazoa</taxon>
        <taxon>Chordata</taxon>
        <taxon>Craniata</taxon>
        <taxon>Vertebrata</taxon>
        <taxon>Euteleostomi</taxon>
        <taxon>Mammalia</taxon>
        <taxon>Eutheria</taxon>
        <taxon>Euarchontoglires</taxon>
        <taxon>Primates</taxon>
        <taxon>Haplorrhini</taxon>
        <taxon>Tarsiiformes</taxon>
        <taxon>Tarsiidae</taxon>
        <taxon>Carlito</taxon>
    </lineage>
</organism>
<name>A0A3Q0E8Q9_CARSF</name>
<dbReference type="InterPro" id="IPR036383">
    <property type="entry name" value="TSP1_rpt_sf"/>
</dbReference>
<sequence>MGGFKTGFMLQGQFLGGDVTGPEELASWSMSQVWVGQGHQSAKSEKISNTIFKFYYRETSHRASPMTINQLLTPSAIKELTNILWSFFHVSTDGSTSVFQLGLEKNWQVNTTCVVECPVNCQLSDWSSWSECSPVRGLTGSPVWKGTRTRNISCVVSDGSVDDFSKVVDEEFCANIEPMIDANKNMILEETCALPCPESCYRICFKKTRRKLKMRRL</sequence>
<dbReference type="KEGG" id="csyr:110596068"/>
<proteinExistence type="predicted"/>
<keyword evidence="1" id="KW-1185">Reference proteome</keyword>
<evidence type="ECO:0000313" key="2">
    <source>
        <dbReference type="RefSeq" id="XP_021570660.1"/>
    </source>
</evidence>
<evidence type="ECO:0000313" key="1">
    <source>
        <dbReference type="Proteomes" id="UP000189704"/>
    </source>
</evidence>